<dbReference type="SUPFAM" id="SSF118116">
    <property type="entry name" value="DNA mismatch repair protein MutL"/>
    <property type="match status" value="1"/>
</dbReference>
<feature type="region of interest" description="Disordered" evidence="3">
    <location>
        <begin position="713"/>
        <end position="733"/>
    </location>
</feature>
<protein>
    <submittedName>
        <fullName evidence="6">Mismatch repair endonuclease PMS2</fullName>
    </submittedName>
</protein>
<keyword evidence="6" id="KW-0540">Nuclease</keyword>
<dbReference type="NCBIfam" id="TIGR00585">
    <property type="entry name" value="mutl"/>
    <property type="match status" value="1"/>
</dbReference>
<dbReference type="GO" id="GO:0030983">
    <property type="term" value="F:mismatched DNA binding"/>
    <property type="evidence" value="ECO:0007669"/>
    <property type="project" value="InterPro"/>
</dbReference>
<reference evidence="6" key="1">
    <citation type="submission" date="2021-05" db="EMBL/GenBank/DDBJ databases">
        <authorList>
            <person name="Alioto T."/>
            <person name="Alioto T."/>
            <person name="Gomez Garrido J."/>
        </authorList>
    </citation>
    <scope>NUCLEOTIDE SEQUENCE</scope>
</reference>
<dbReference type="InterPro" id="IPR014762">
    <property type="entry name" value="DNA_mismatch_repair_CS"/>
</dbReference>
<keyword evidence="6" id="KW-0378">Hydrolase</keyword>
<dbReference type="InterPro" id="IPR042120">
    <property type="entry name" value="MutL_C_dimsub"/>
</dbReference>
<evidence type="ECO:0000313" key="6">
    <source>
        <dbReference type="EMBL" id="CAG6777169.1"/>
    </source>
</evidence>
<proteinExistence type="inferred from homology"/>
<dbReference type="InterPro" id="IPR002099">
    <property type="entry name" value="MutL/Mlh/PMS"/>
</dbReference>
<dbReference type="PROSITE" id="PS00058">
    <property type="entry name" value="DNA_MISMATCH_REPAIR_1"/>
    <property type="match status" value="1"/>
</dbReference>
<feature type="compositionally biased region" description="Polar residues" evidence="3">
    <location>
        <begin position="541"/>
        <end position="551"/>
    </location>
</feature>
<dbReference type="GO" id="GO:0016887">
    <property type="term" value="F:ATP hydrolysis activity"/>
    <property type="evidence" value="ECO:0007669"/>
    <property type="project" value="InterPro"/>
</dbReference>
<dbReference type="FunFam" id="3.30.230.10:FF:000032">
    <property type="entry name" value="mismatch repair endonuclease PMS2 isoform X2"/>
    <property type="match status" value="1"/>
</dbReference>
<dbReference type="GO" id="GO:0005524">
    <property type="term" value="F:ATP binding"/>
    <property type="evidence" value="ECO:0007669"/>
    <property type="project" value="InterPro"/>
</dbReference>
<feature type="compositionally biased region" description="Polar residues" evidence="3">
    <location>
        <begin position="784"/>
        <end position="802"/>
    </location>
</feature>
<comment type="similarity">
    <text evidence="1">Belongs to the DNA mismatch repair MutL/HexB family.</text>
</comment>
<keyword evidence="2" id="KW-0227">DNA damage</keyword>
<dbReference type="SUPFAM" id="SSF55874">
    <property type="entry name" value="ATPase domain of HSP90 chaperone/DNA topoisomerase II/histidine kinase"/>
    <property type="match status" value="1"/>
</dbReference>
<feature type="domain" description="DNA mismatch repair protein S5" evidence="5">
    <location>
        <begin position="247"/>
        <end position="382"/>
    </location>
</feature>
<sequence length="1132" mass="127139">MSPTMSNKIQPINRESVHRICSGQVVLNLATAVKELVENSLDAGATSVEVKLKDYGSELVEVTDNGSGVHEDNYEGLTLKHHTSKLREFTDLTSVETFGFRGEALSSLCALSKVTIVTRHKQSNVAHRLEFDHHGHIKSKTMVSRQIGTTVSLQNIFSTLPVRQKEFHRHLKKEFAKMTQVLYGYCLIALGVKISCINISKQGARTTLVSTLGSTSLRENISCVFGPKQVRTTLVSTLGSSSLRENISCVFGPKQLQHIVPITQSTPDAFLLEEFKIPASTTNMFSLSGYISSAIHGQGRSSTDRQFYFVNSRPCEPTKVIKIINEVYHQFNGAQYPFLVLNMEMSRDCVDVNVTPDKRQIFMDHEKLLLATVKATLLKLYEASPCTLPVNSLLSTSLPSPSPSQSVPPNIISLGMLNKWRHASDQGSGKRKGDGIDQGKQKQMKLDTMFTVSKQSPAEELEEPTSQNISKNNKPSMENVDTNQDQTYHEDDVDNLNQINTLDETINNANEECSNTNENTQETTVNDVIYMSFDSDDEQDVNTTSDTLNNEHNSDLKHNTREELNDVKEGNGRDETKLNVNEEQNRTDVQTDELNTTMIDSDNTALIRTLNNSCDELNDSHIQRGDIEHNSSIREHMNAHTMEGNICDSTLNSPEPVHNRNSLGDNKLNTHKTSQSSHFTNNIGRNDNKTNGSIFLSKLARFRNDSKNIAEINEAKKNDGRNETNRDAERKECPESVLRSCENNGRSFSERNRHDCHAALSDHVRTFNGNIVVTNVTLEMVTNRRQQVTPDEDTGNSGVSQESSEDSGYVAASQEMDTMDGAVAIIDDGEEISGRGLPNAPDEIIEIIDETPRLNGNYKTRTMVTFNMDSVKEKIKARYERRKAKVRMAQEKCVENKFHAEINPGKNKEAEQELNRVIKKSMFEQMTIVGQFNLGFIIVKYEHDLFIIDQHATDEKYNFETLQKTTLIKSQQLVVPQNLHLTQLNQCILKDNLDVFYKNGFEFSFDSPDPSNCTEEEDPNSSSSVLLTSLPMSKSVTFGRDDIEELLFMLQHTNSPALCRPSRIRAMFASRACRKSVMIGRPLSGPEMSTLVKNMGRIDQPWNCPHGRPTMRHLINLSLLVHDDDNIKTEPS</sequence>
<feature type="region of interest" description="Disordered" evidence="3">
    <location>
        <begin position="537"/>
        <end position="560"/>
    </location>
</feature>
<dbReference type="Pfam" id="PF08676">
    <property type="entry name" value="MutL_C"/>
    <property type="match status" value="1"/>
</dbReference>
<dbReference type="GO" id="GO:0006298">
    <property type="term" value="P:mismatch repair"/>
    <property type="evidence" value="ECO:0007669"/>
    <property type="project" value="InterPro"/>
</dbReference>
<organism evidence="6">
    <name type="scientific">Cacopsylla melanoneura</name>
    <dbReference type="NCBI Taxonomy" id="428564"/>
    <lineage>
        <taxon>Eukaryota</taxon>
        <taxon>Metazoa</taxon>
        <taxon>Ecdysozoa</taxon>
        <taxon>Arthropoda</taxon>
        <taxon>Hexapoda</taxon>
        <taxon>Insecta</taxon>
        <taxon>Pterygota</taxon>
        <taxon>Neoptera</taxon>
        <taxon>Paraneoptera</taxon>
        <taxon>Hemiptera</taxon>
        <taxon>Sternorrhyncha</taxon>
        <taxon>Psylloidea</taxon>
        <taxon>Psyllidae</taxon>
        <taxon>Psyllinae</taxon>
        <taxon>Cacopsylla</taxon>
    </lineage>
</organism>
<dbReference type="SMART" id="SM01340">
    <property type="entry name" value="DNA_mis_repair"/>
    <property type="match status" value="1"/>
</dbReference>
<evidence type="ECO:0000259" key="5">
    <source>
        <dbReference type="SMART" id="SM01340"/>
    </source>
</evidence>
<feature type="region of interest" description="Disordered" evidence="3">
    <location>
        <begin position="784"/>
        <end position="809"/>
    </location>
</feature>
<dbReference type="InterPro" id="IPR038973">
    <property type="entry name" value="MutL/Mlh/Pms-like"/>
</dbReference>
<evidence type="ECO:0000259" key="4">
    <source>
        <dbReference type="SMART" id="SM00853"/>
    </source>
</evidence>
<dbReference type="PANTHER" id="PTHR10073">
    <property type="entry name" value="DNA MISMATCH REPAIR PROTEIN MLH, PMS, MUTL"/>
    <property type="match status" value="1"/>
</dbReference>
<evidence type="ECO:0000256" key="3">
    <source>
        <dbReference type="SAM" id="MobiDB-lite"/>
    </source>
</evidence>
<dbReference type="GO" id="GO:0032389">
    <property type="term" value="C:MutLalpha complex"/>
    <property type="evidence" value="ECO:0007669"/>
    <property type="project" value="TreeGrafter"/>
</dbReference>
<dbReference type="InterPro" id="IPR020568">
    <property type="entry name" value="Ribosomal_Su5_D2-typ_SF"/>
</dbReference>
<feature type="compositionally biased region" description="Polar residues" evidence="3">
    <location>
        <begin position="671"/>
        <end position="685"/>
    </location>
</feature>
<feature type="domain" description="MutL C-terminal dimerisation" evidence="4">
    <location>
        <begin position="928"/>
        <end position="1083"/>
    </location>
</feature>
<dbReference type="Gene3D" id="3.30.1540.20">
    <property type="entry name" value="MutL, C-terminal domain, dimerisation subdomain"/>
    <property type="match status" value="1"/>
</dbReference>
<name>A0A8D9B289_9HEMI</name>
<dbReference type="GO" id="GO:0004519">
    <property type="term" value="F:endonuclease activity"/>
    <property type="evidence" value="ECO:0007669"/>
    <property type="project" value="UniProtKB-KW"/>
</dbReference>
<dbReference type="GO" id="GO:0140664">
    <property type="term" value="F:ATP-dependent DNA damage sensor activity"/>
    <property type="evidence" value="ECO:0007669"/>
    <property type="project" value="InterPro"/>
</dbReference>
<evidence type="ECO:0000256" key="2">
    <source>
        <dbReference type="ARBA" id="ARBA00022763"/>
    </source>
</evidence>
<dbReference type="InterPro" id="IPR014721">
    <property type="entry name" value="Ribsml_uS5_D2-typ_fold_subgr"/>
</dbReference>
<dbReference type="EMBL" id="HBUF01604464">
    <property type="protein sequence ID" value="CAG6777169.1"/>
    <property type="molecule type" value="Transcribed_RNA"/>
</dbReference>
<dbReference type="FunFam" id="3.30.565.10:FF:000014">
    <property type="entry name" value="Mismatch repair endonuclease pms1, putative"/>
    <property type="match status" value="1"/>
</dbReference>
<dbReference type="FunFam" id="3.30.1370.100:FF:000001">
    <property type="entry name" value="Mismatch repair endonuclease pms1, putative"/>
    <property type="match status" value="1"/>
</dbReference>
<dbReference type="PANTHER" id="PTHR10073:SF52">
    <property type="entry name" value="MISMATCH REPAIR ENDONUCLEASE PMS2"/>
    <property type="match status" value="1"/>
</dbReference>
<dbReference type="SMART" id="SM00853">
    <property type="entry name" value="MutL_C"/>
    <property type="match status" value="1"/>
</dbReference>
<dbReference type="CDD" id="cd03484">
    <property type="entry name" value="MutL_Trans_hPMS_2_like"/>
    <property type="match status" value="1"/>
</dbReference>
<dbReference type="CDD" id="cd16926">
    <property type="entry name" value="HATPase_MutL-MLH-PMS-like"/>
    <property type="match status" value="1"/>
</dbReference>
<dbReference type="AlphaFoldDB" id="A0A8D9B289"/>
<dbReference type="Pfam" id="PF13589">
    <property type="entry name" value="HATPase_c_3"/>
    <property type="match status" value="1"/>
</dbReference>
<feature type="region of interest" description="Disordered" evidence="3">
    <location>
        <begin position="422"/>
        <end position="480"/>
    </location>
</feature>
<dbReference type="InterPro" id="IPR014790">
    <property type="entry name" value="MutL_C"/>
</dbReference>
<accession>A0A8D9B289</accession>
<dbReference type="SUPFAM" id="SSF54211">
    <property type="entry name" value="Ribosomal protein S5 domain 2-like"/>
    <property type="match status" value="1"/>
</dbReference>
<dbReference type="InterPro" id="IPR013507">
    <property type="entry name" value="DNA_mismatch_S5_2-like"/>
</dbReference>
<evidence type="ECO:0000256" key="1">
    <source>
        <dbReference type="ARBA" id="ARBA00006082"/>
    </source>
</evidence>
<dbReference type="Gene3D" id="3.30.565.10">
    <property type="entry name" value="Histidine kinase-like ATPase, C-terminal domain"/>
    <property type="match status" value="1"/>
</dbReference>
<dbReference type="InterPro" id="IPR036890">
    <property type="entry name" value="HATPase_C_sf"/>
</dbReference>
<dbReference type="Gene3D" id="3.30.230.10">
    <property type="match status" value="1"/>
</dbReference>
<dbReference type="InterPro" id="IPR037198">
    <property type="entry name" value="MutL_C_sf"/>
</dbReference>
<feature type="compositionally biased region" description="Basic and acidic residues" evidence="3">
    <location>
        <begin position="431"/>
        <end position="440"/>
    </location>
</feature>
<dbReference type="Pfam" id="PF01119">
    <property type="entry name" value="DNA_mis_repair"/>
    <property type="match status" value="1"/>
</dbReference>
<dbReference type="InterPro" id="IPR042121">
    <property type="entry name" value="MutL_C_regsub"/>
</dbReference>
<dbReference type="Gene3D" id="3.30.1370.100">
    <property type="entry name" value="MutL, C-terminal domain, regulatory subdomain"/>
    <property type="match status" value="1"/>
</dbReference>
<keyword evidence="6" id="KW-0255">Endonuclease</keyword>
<feature type="compositionally biased region" description="Polar residues" evidence="3">
    <location>
        <begin position="464"/>
        <end position="480"/>
    </location>
</feature>
<feature type="region of interest" description="Disordered" evidence="3">
    <location>
        <begin position="660"/>
        <end position="685"/>
    </location>
</feature>